<dbReference type="Proteomes" id="UP000265955">
    <property type="component" value="Unassembled WGS sequence"/>
</dbReference>
<dbReference type="InterPro" id="IPR003409">
    <property type="entry name" value="MORN"/>
</dbReference>
<feature type="region of interest" description="Disordered" evidence="2">
    <location>
        <begin position="592"/>
        <end position="714"/>
    </location>
</feature>
<dbReference type="SUPFAM" id="SSF56112">
    <property type="entry name" value="Protein kinase-like (PK-like)"/>
    <property type="match status" value="1"/>
</dbReference>
<feature type="region of interest" description="Disordered" evidence="2">
    <location>
        <begin position="882"/>
        <end position="918"/>
    </location>
</feature>
<keyword evidence="1" id="KW-0677">Repeat</keyword>
<keyword evidence="5" id="KW-1185">Reference proteome</keyword>
<feature type="domain" description="Protein kinase" evidence="3">
    <location>
        <begin position="47"/>
        <end position="325"/>
    </location>
</feature>
<proteinExistence type="predicted"/>
<gene>
    <name evidence="4" type="ORF">D3871_05955</name>
</gene>
<dbReference type="GO" id="GO:0004672">
    <property type="term" value="F:protein kinase activity"/>
    <property type="evidence" value="ECO:0007669"/>
    <property type="project" value="InterPro"/>
</dbReference>
<comment type="caution">
    <text evidence="4">The sequence shown here is derived from an EMBL/GenBank/DDBJ whole genome shotgun (WGS) entry which is preliminary data.</text>
</comment>
<dbReference type="GO" id="GO:0005524">
    <property type="term" value="F:ATP binding"/>
    <property type="evidence" value="ECO:0007669"/>
    <property type="project" value="InterPro"/>
</dbReference>
<sequence length="918" mass="98046">MIDMQDDNTKTSIEGHIGSSATKPSTTSRGQGETSGALNTGTRIESFNIVEVINEGAASILYLAYDHSQRRHVALREYMPRGIAVRTPDMSVEPASGQDSTNFDAGLRSFINEALVLNRTESASLVKVQRYWEAHRTAYASMPLYEGITLKQTVAEHRAPLNDEWIKTLVSDLLHAIEAVHRAQSCHGNISPGNILIRETGRPLLLEFDSAQAMIAELTQVRSGTLVSGFAPIELYPDMPDLEQGAWTDIYAVAAVAYYLIAGKPPPPATQRIVNDTMRPACEVGRNVYSDNLLAALDHALAVRPDERIRSVNAMRTALKSDSTVLEPSAYHGATNAREAIRLHREALAAQTRARGDTTMAQPSGMTTVGVEAPASHGRQKPMPFEKKISPNSSPPRRSAMIVSGIVLVAGIAAGLIIGEGSLLEPDANHASNSIAGSTDNSAESMDTGIARAIPPQQTAPAVMPPAPVIARSEEAAPPPARLPEARPEHRAEKPASDVPATPPAPTAPLASLTKEKEPVPEPAKPAPSIPATPTEAAKQKETAKIAAEREQWRIARNLDEAPAYEAYLNRFPYGANAIDARQRLAEIRLRSKVEKPQAQVASRPPQASETDRASSGNAAAGSAATGSASPQPAASQPTENPSRSTPREPDTQVASRTERTPPPASSPSVPSGFKQPTDKLPPPAPSPDAASATPRKTYKHADQTMSGDFNADPVTGLVSGTGRIVWNNGDRFDGTLVKGSKEGKGQFVWSNGQRYNGDWLRNEPNGRGTLVFANGNRYEGEVRNGLPDGRGVLIFSDGSRYEGQIRNGVPNGKGIHVFADGTRYEGDIRDGLPHGQGVTRFKNGDVYVGTVARGRSNGQGRFSWANGSVWEGEFRDGQRTTNGHLLAAGNDTPSSGGSQAARSEAGPEREDTDKAIK</sequence>
<feature type="region of interest" description="Disordered" evidence="2">
    <location>
        <begin position="1"/>
        <end position="39"/>
    </location>
</feature>
<feature type="compositionally biased region" description="Basic and acidic residues" evidence="2">
    <location>
        <begin position="906"/>
        <end position="918"/>
    </location>
</feature>
<dbReference type="PANTHER" id="PTHR43215:SF14">
    <property type="entry name" value="RADIAL SPOKE HEAD 1 HOMOLOG"/>
    <property type="match status" value="1"/>
</dbReference>
<dbReference type="Gene3D" id="2.20.110.10">
    <property type="entry name" value="Histone H3 K4-specific methyltransferase SET7/9 N-terminal domain"/>
    <property type="match status" value="3"/>
</dbReference>
<evidence type="ECO:0000256" key="1">
    <source>
        <dbReference type="ARBA" id="ARBA00022737"/>
    </source>
</evidence>
<protein>
    <recommendedName>
        <fullName evidence="3">Protein kinase domain-containing protein</fullName>
    </recommendedName>
</protein>
<feature type="compositionally biased region" description="Basic and acidic residues" evidence="2">
    <location>
        <begin position="484"/>
        <end position="496"/>
    </location>
</feature>
<dbReference type="AlphaFoldDB" id="A0A3A3FUA7"/>
<dbReference type="SUPFAM" id="SSF82185">
    <property type="entry name" value="Histone H3 K4-specific methyltransferase SET7/9 N-terminal domain"/>
    <property type="match status" value="2"/>
</dbReference>
<evidence type="ECO:0000313" key="5">
    <source>
        <dbReference type="Proteomes" id="UP000265955"/>
    </source>
</evidence>
<feature type="region of interest" description="Disordered" evidence="2">
    <location>
        <begin position="374"/>
        <end position="397"/>
    </location>
</feature>
<dbReference type="InterPro" id="IPR011009">
    <property type="entry name" value="Kinase-like_dom_sf"/>
</dbReference>
<reference evidence="5" key="1">
    <citation type="submission" date="2018-09" db="EMBL/GenBank/DDBJ databases">
        <authorList>
            <person name="Zhu H."/>
        </authorList>
    </citation>
    <scope>NUCLEOTIDE SEQUENCE [LARGE SCALE GENOMIC DNA]</scope>
    <source>
        <strain evidence="5">K1R23-30</strain>
    </source>
</reference>
<evidence type="ECO:0000256" key="2">
    <source>
        <dbReference type="SAM" id="MobiDB-lite"/>
    </source>
</evidence>
<name>A0A3A3FUA7_9BURK</name>
<feature type="compositionally biased region" description="Polar residues" evidence="2">
    <location>
        <begin position="892"/>
        <end position="902"/>
    </location>
</feature>
<feature type="compositionally biased region" description="Polar residues" evidence="2">
    <location>
        <begin position="19"/>
        <end position="39"/>
    </location>
</feature>
<organism evidence="4 5">
    <name type="scientific">Noviherbaspirillum saxi</name>
    <dbReference type="NCBI Taxonomy" id="2320863"/>
    <lineage>
        <taxon>Bacteria</taxon>
        <taxon>Pseudomonadati</taxon>
        <taxon>Pseudomonadota</taxon>
        <taxon>Betaproteobacteria</taxon>
        <taxon>Burkholderiales</taxon>
        <taxon>Oxalobacteraceae</taxon>
        <taxon>Noviherbaspirillum</taxon>
    </lineage>
</organism>
<dbReference type="SMART" id="SM00698">
    <property type="entry name" value="MORN"/>
    <property type="match status" value="6"/>
</dbReference>
<evidence type="ECO:0000313" key="4">
    <source>
        <dbReference type="EMBL" id="RJF98108.1"/>
    </source>
</evidence>
<feature type="compositionally biased region" description="Pro residues" evidence="2">
    <location>
        <begin position="521"/>
        <end position="531"/>
    </location>
</feature>
<dbReference type="Pfam" id="PF02493">
    <property type="entry name" value="MORN"/>
    <property type="match status" value="6"/>
</dbReference>
<dbReference type="EMBL" id="QYUO01000001">
    <property type="protein sequence ID" value="RJF98108.1"/>
    <property type="molecule type" value="Genomic_DNA"/>
</dbReference>
<feature type="region of interest" description="Disordered" evidence="2">
    <location>
        <begin position="476"/>
        <end position="545"/>
    </location>
</feature>
<dbReference type="PANTHER" id="PTHR43215">
    <property type="entry name" value="RADIAL SPOKE HEAD 1 HOMOLOG"/>
    <property type="match status" value="1"/>
</dbReference>
<dbReference type="Gene3D" id="1.10.510.10">
    <property type="entry name" value="Transferase(Phosphotransferase) domain 1"/>
    <property type="match status" value="1"/>
</dbReference>
<dbReference type="SMART" id="SM00220">
    <property type="entry name" value="S_TKc"/>
    <property type="match status" value="1"/>
</dbReference>
<accession>A0A3A3FUA7</accession>
<feature type="compositionally biased region" description="Low complexity" evidence="2">
    <location>
        <begin position="614"/>
        <end position="639"/>
    </location>
</feature>
<dbReference type="PROSITE" id="PS50011">
    <property type="entry name" value="PROTEIN_KINASE_DOM"/>
    <property type="match status" value="1"/>
</dbReference>
<dbReference type="Pfam" id="PF00069">
    <property type="entry name" value="Pkinase"/>
    <property type="match status" value="1"/>
</dbReference>
<evidence type="ECO:0000259" key="3">
    <source>
        <dbReference type="PROSITE" id="PS50011"/>
    </source>
</evidence>
<dbReference type="InterPro" id="IPR000719">
    <property type="entry name" value="Prot_kinase_dom"/>
</dbReference>